<dbReference type="Gene3D" id="2.40.50.100">
    <property type="match status" value="1"/>
</dbReference>
<reference evidence="6" key="1">
    <citation type="submission" date="2012-04" db="EMBL/GenBank/DDBJ databases">
        <authorList>
            <person name="Borisov I.G."/>
            <person name="Ivanikova N.V."/>
            <person name="Pinevich A.V."/>
        </authorList>
    </citation>
    <scope>NUCLEOTIDE SEQUENCE</scope>
    <source>
        <strain evidence="6">CALU 1027</strain>
    </source>
</reference>
<dbReference type="InterPro" id="IPR058792">
    <property type="entry name" value="Beta-barrel_RND_2"/>
</dbReference>
<accession>A0A0M2Q0S1</accession>
<name>A0A0M2Q0S1_PROHO</name>
<dbReference type="AlphaFoldDB" id="A0A0M2Q0S1"/>
<dbReference type="InterPro" id="IPR058624">
    <property type="entry name" value="MdtA-like_HH"/>
</dbReference>
<dbReference type="InterPro" id="IPR006143">
    <property type="entry name" value="RND_pump_MFP"/>
</dbReference>
<evidence type="ECO:0000313" key="6">
    <source>
        <dbReference type="EMBL" id="KKJ00549.1"/>
    </source>
</evidence>
<dbReference type="InterPro" id="IPR058627">
    <property type="entry name" value="MdtA-like_C"/>
</dbReference>
<keyword evidence="2" id="KW-0175">Coiled coil</keyword>
<feature type="coiled-coil region" evidence="2">
    <location>
        <begin position="107"/>
        <end position="148"/>
    </location>
</feature>
<dbReference type="PANTHER" id="PTHR30469:SF15">
    <property type="entry name" value="HLYD FAMILY OF SECRETION PROTEINS"/>
    <property type="match status" value="1"/>
</dbReference>
<evidence type="ECO:0000313" key="7">
    <source>
        <dbReference type="Proteomes" id="UP000034681"/>
    </source>
</evidence>
<keyword evidence="7" id="KW-1185">Reference proteome</keyword>
<dbReference type="Gene3D" id="1.10.287.470">
    <property type="entry name" value="Helix hairpin bin"/>
    <property type="match status" value="2"/>
</dbReference>
<dbReference type="EMBL" id="AJTX02000004">
    <property type="protein sequence ID" value="KKJ00549.1"/>
    <property type="molecule type" value="Genomic_DNA"/>
</dbReference>
<dbReference type="Pfam" id="PF25876">
    <property type="entry name" value="HH_MFP_RND"/>
    <property type="match status" value="1"/>
</dbReference>
<feature type="domain" description="CusB-like beta-barrel" evidence="4">
    <location>
        <begin position="242"/>
        <end position="312"/>
    </location>
</feature>
<feature type="coiled-coil region" evidence="2">
    <location>
        <begin position="173"/>
        <end position="207"/>
    </location>
</feature>
<evidence type="ECO:0000259" key="3">
    <source>
        <dbReference type="Pfam" id="PF25876"/>
    </source>
</evidence>
<comment type="similarity">
    <text evidence="1">Belongs to the membrane fusion protein (MFP) (TC 8.A.1) family.</text>
</comment>
<evidence type="ECO:0000259" key="4">
    <source>
        <dbReference type="Pfam" id="PF25954"/>
    </source>
</evidence>
<dbReference type="FunFam" id="2.40.30.170:FF:000010">
    <property type="entry name" value="Efflux RND transporter periplasmic adaptor subunit"/>
    <property type="match status" value="1"/>
</dbReference>
<protein>
    <submittedName>
        <fullName evidence="6">Uncharacterized protein</fullName>
    </submittedName>
</protein>
<dbReference type="eggNOG" id="COG0845">
    <property type="taxonomic scope" value="Bacteria"/>
</dbReference>
<feature type="domain" description="Multidrug resistance protein MdtA-like C-terminal permuted SH3" evidence="5">
    <location>
        <begin position="320"/>
        <end position="385"/>
    </location>
</feature>
<evidence type="ECO:0000256" key="2">
    <source>
        <dbReference type="SAM" id="Coils"/>
    </source>
</evidence>
<dbReference type="Pfam" id="PF25967">
    <property type="entry name" value="RND-MFP_C"/>
    <property type="match status" value="1"/>
</dbReference>
<sequence>MGAIALGGILLIGGIVVWRGGSPGEPAAAPETPALVPAKAVTLAPVQSQAISRRLDTTGTVQAQDLLPIAAQASNLQIQEVRVDEGDAISPGQVLVVLDSTTIQAQIQQGKAQLASAQARVRQQQASLAQAQATLKEAQSNLQRFQALAADGAISAQELETRSTTVLTAQESVRLAQANITSAQAEVQSQQAQLNQLTITLNRTQVKAPTAGIVAERFARVGNLASDRDPLFSVIRDGLLELEISLPETQLPQVKVGARVNIRSDSDPSLQLQGSVASIAPLVDPATRQARIKVNLPPSSKLRPGMFLQAAVVLSNQTGLTVPAAAVLTQPDGSNGVYRWLGSDQVALQVVTVGQVMDSADPTQARMEILQGLNPGDQVVVEGAGYLKDGDRVQITPDP</sequence>
<comment type="caution">
    <text evidence="6">The sequence shown here is derived from an EMBL/GenBank/DDBJ whole genome shotgun (WGS) entry which is preliminary data.</text>
</comment>
<evidence type="ECO:0000256" key="1">
    <source>
        <dbReference type="ARBA" id="ARBA00009477"/>
    </source>
</evidence>
<dbReference type="STRING" id="317619.GCA_000332315_00778"/>
<feature type="domain" description="Multidrug resistance protein MdtA-like alpha-helical hairpin" evidence="3">
    <location>
        <begin position="122"/>
        <end position="194"/>
    </location>
</feature>
<dbReference type="NCBIfam" id="TIGR01730">
    <property type="entry name" value="RND_mfp"/>
    <property type="match status" value="1"/>
</dbReference>
<evidence type="ECO:0000259" key="5">
    <source>
        <dbReference type="Pfam" id="PF25967"/>
    </source>
</evidence>
<dbReference type="Pfam" id="PF25954">
    <property type="entry name" value="Beta-barrel_RND_2"/>
    <property type="match status" value="1"/>
</dbReference>
<organism evidence="6 7">
    <name type="scientific">Prochlorothrix hollandica PCC 9006 = CALU 1027</name>
    <dbReference type="NCBI Taxonomy" id="317619"/>
    <lineage>
        <taxon>Bacteria</taxon>
        <taxon>Bacillati</taxon>
        <taxon>Cyanobacteriota</taxon>
        <taxon>Cyanophyceae</taxon>
        <taxon>Prochlorotrichales</taxon>
        <taxon>Prochlorotrichaceae</taxon>
        <taxon>Prochlorothrix</taxon>
    </lineage>
</organism>
<dbReference type="Gene3D" id="2.40.420.20">
    <property type="match status" value="1"/>
</dbReference>
<dbReference type="PANTHER" id="PTHR30469">
    <property type="entry name" value="MULTIDRUG RESISTANCE PROTEIN MDTA"/>
    <property type="match status" value="1"/>
</dbReference>
<dbReference type="GO" id="GO:0015562">
    <property type="term" value="F:efflux transmembrane transporter activity"/>
    <property type="evidence" value="ECO:0007669"/>
    <property type="project" value="TreeGrafter"/>
</dbReference>
<proteinExistence type="inferred from homology"/>
<dbReference type="Proteomes" id="UP000034681">
    <property type="component" value="Unassembled WGS sequence"/>
</dbReference>
<dbReference type="SUPFAM" id="SSF111369">
    <property type="entry name" value="HlyD-like secretion proteins"/>
    <property type="match status" value="2"/>
</dbReference>
<gene>
    <name evidence="6" type="ORF">PROH_10060</name>
</gene>
<dbReference type="GO" id="GO:1990281">
    <property type="term" value="C:efflux pump complex"/>
    <property type="evidence" value="ECO:0007669"/>
    <property type="project" value="TreeGrafter"/>
</dbReference>
<dbReference type="Gene3D" id="2.40.30.170">
    <property type="match status" value="1"/>
</dbReference>